<dbReference type="Proteomes" id="UP001642360">
    <property type="component" value="Unassembled WGS sequence"/>
</dbReference>
<gene>
    <name evidence="3" type="ORF">ILEXP_LOCUS43421</name>
</gene>
<dbReference type="PANTHER" id="PTHR36353">
    <property type="entry name" value="TRANSMEMBRANE PROTEIN"/>
    <property type="match status" value="1"/>
</dbReference>
<feature type="compositionally biased region" description="Polar residues" evidence="1">
    <location>
        <begin position="19"/>
        <end position="29"/>
    </location>
</feature>
<feature type="transmembrane region" description="Helical" evidence="2">
    <location>
        <begin position="151"/>
        <end position="169"/>
    </location>
</feature>
<keyword evidence="4" id="KW-1185">Reference proteome</keyword>
<feature type="transmembrane region" description="Helical" evidence="2">
    <location>
        <begin position="338"/>
        <end position="357"/>
    </location>
</feature>
<protein>
    <recommendedName>
        <fullName evidence="5">Transmembrane protein</fullName>
    </recommendedName>
</protein>
<dbReference type="Pfam" id="PF25105">
    <property type="entry name" value="DUF7813"/>
    <property type="match status" value="1"/>
</dbReference>
<sequence length="584" mass="66976">MPNGWRAHPVANRPCPTPSGLTQSQSATNKRPAHPSIVPRSAPASVVLPPCRGSLLRRQLTHLPVSHPLLLHQRRPQFPPLSGAHGAVAYFYLGRLIRQRPRCPIFDASSFDLHRASDLMSLRTARTHRNTPPPAIDHHTTTQLLKQTTTIFTSHFLTFLFLSFLIFTFRCNVENGTHYLTSFIDRDPSLISLLSRLDIAGRSHYPHHEHHVLRHRRRCAFLHFTRVGTLDDDFFSGDVNYDRSLFGSNPNPKPQLNHSYLILNPKLGFSSNIPDNGIRAYETIRSGVPFKAPEQSLYSDQLNETHDLVREEAEVNEGEIIAQLQFFIRGLELGRRDATVLLFIAGILSVAYGYVVLGFLVTYAWVLGTVFFVVVNDLLGKYRSFFRTLWDGSNLGLKRLSGFIIMRWAVRDALTQLLGIWCFGEIKDQYLFFKIFVRLKLMPFSIMTLWIKRFERESLRFVFLWFFWDMLVAFIFSVDAWVAMVDSRKSGREVLKDGCHLLSTMLGPAISIKCLEGIICGSFTQWILTRFLGNLFASAFQSVMEVYFMVAWLAYYLAARYKDATLFGRSFGRMELEGFLEDFR</sequence>
<keyword evidence="2" id="KW-1133">Transmembrane helix</keyword>
<reference evidence="3 4" key="1">
    <citation type="submission" date="2024-02" db="EMBL/GenBank/DDBJ databases">
        <authorList>
            <person name="Vignale AGUSTIN F."/>
            <person name="Sosa J E."/>
            <person name="Modenutti C."/>
        </authorList>
    </citation>
    <scope>NUCLEOTIDE SEQUENCE [LARGE SCALE GENOMIC DNA]</scope>
</reference>
<name>A0ABC8TW21_9AQUA</name>
<evidence type="ECO:0000256" key="2">
    <source>
        <dbReference type="SAM" id="Phobius"/>
    </source>
</evidence>
<feature type="transmembrane region" description="Helical" evidence="2">
    <location>
        <begin position="363"/>
        <end position="379"/>
    </location>
</feature>
<keyword evidence="2" id="KW-0812">Transmembrane</keyword>
<evidence type="ECO:0000313" key="4">
    <source>
        <dbReference type="Proteomes" id="UP001642360"/>
    </source>
</evidence>
<dbReference type="EMBL" id="CAUOFW020006182">
    <property type="protein sequence ID" value="CAK9173690.1"/>
    <property type="molecule type" value="Genomic_DNA"/>
</dbReference>
<dbReference type="InterPro" id="IPR056715">
    <property type="entry name" value="DUF7813"/>
</dbReference>
<dbReference type="PANTHER" id="PTHR36353:SF1">
    <property type="entry name" value="TRANSMEMBRANE PROTEIN"/>
    <property type="match status" value="1"/>
</dbReference>
<proteinExistence type="predicted"/>
<evidence type="ECO:0000256" key="1">
    <source>
        <dbReference type="SAM" id="MobiDB-lite"/>
    </source>
</evidence>
<comment type="caution">
    <text evidence="3">The sequence shown here is derived from an EMBL/GenBank/DDBJ whole genome shotgun (WGS) entry which is preliminary data.</text>
</comment>
<organism evidence="3 4">
    <name type="scientific">Ilex paraguariensis</name>
    <name type="common">yerba mate</name>
    <dbReference type="NCBI Taxonomy" id="185542"/>
    <lineage>
        <taxon>Eukaryota</taxon>
        <taxon>Viridiplantae</taxon>
        <taxon>Streptophyta</taxon>
        <taxon>Embryophyta</taxon>
        <taxon>Tracheophyta</taxon>
        <taxon>Spermatophyta</taxon>
        <taxon>Magnoliopsida</taxon>
        <taxon>eudicotyledons</taxon>
        <taxon>Gunneridae</taxon>
        <taxon>Pentapetalae</taxon>
        <taxon>asterids</taxon>
        <taxon>campanulids</taxon>
        <taxon>Aquifoliales</taxon>
        <taxon>Aquifoliaceae</taxon>
        <taxon>Ilex</taxon>
    </lineage>
</organism>
<keyword evidence="2" id="KW-0472">Membrane</keyword>
<feature type="transmembrane region" description="Helical" evidence="2">
    <location>
        <begin position="463"/>
        <end position="484"/>
    </location>
</feature>
<accession>A0ABC8TW21</accession>
<dbReference type="AlphaFoldDB" id="A0ABC8TW21"/>
<evidence type="ECO:0000313" key="3">
    <source>
        <dbReference type="EMBL" id="CAK9173690.1"/>
    </source>
</evidence>
<evidence type="ECO:0008006" key="5">
    <source>
        <dbReference type="Google" id="ProtNLM"/>
    </source>
</evidence>
<feature type="transmembrane region" description="Helical" evidence="2">
    <location>
        <begin position="535"/>
        <end position="558"/>
    </location>
</feature>
<feature type="region of interest" description="Disordered" evidence="1">
    <location>
        <begin position="1"/>
        <end position="43"/>
    </location>
</feature>